<proteinExistence type="predicted"/>
<accession>A0A7L5C054</accession>
<dbReference type="GO" id="GO:0032259">
    <property type="term" value="P:methylation"/>
    <property type="evidence" value="ECO:0007669"/>
    <property type="project" value="UniProtKB-KW"/>
</dbReference>
<dbReference type="InterPro" id="IPR029063">
    <property type="entry name" value="SAM-dependent_MTases_sf"/>
</dbReference>
<gene>
    <name evidence="2" type="ORF">G5B40_07095</name>
</gene>
<dbReference type="EMBL" id="CP049056">
    <property type="protein sequence ID" value="QIE55239.1"/>
    <property type="molecule type" value="Genomic_DNA"/>
</dbReference>
<dbReference type="GO" id="GO:0008757">
    <property type="term" value="F:S-adenosylmethionine-dependent methyltransferase activity"/>
    <property type="evidence" value="ECO:0007669"/>
    <property type="project" value="InterPro"/>
</dbReference>
<sequence>MIMPDKWTDGDAYEMYVGRWSRQTGKKFLSWLDAPRGLRWLDLGCGTGALTSQILRDCDPHSVVGVEPSEGFLTLARESISDERAKFLPGSGEKVPVNDGMVDFAVSGLVLNFIPEKEKAMAELVRSVDEGGTVAAYVWDYSGHVQFMRYFWDAAIALDPAASEKDEGVRFPICRPAALADLFSGAGLRDVATAPIDIVTPFADFDDYWTPFLSGIAPAPGYCASLDDGERQRLKRRLIETLPTDPDGMILLAARAWAVRGTR</sequence>
<protein>
    <submittedName>
        <fullName evidence="2">Methyltransferase domain-containing protein</fullName>
    </submittedName>
</protein>
<reference evidence="2 3" key="1">
    <citation type="submission" date="2020-02" db="EMBL/GenBank/DDBJ databases">
        <title>complete genome sequence of Rhodobacteraceae bacterium.</title>
        <authorList>
            <person name="Park J."/>
            <person name="Kim Y.-S."/>
            <person name="Kim K.-H."/>
        </authorList>
    </citation>
    <scope>NUCLEOTIDE SEQUENCE [LARGE SCALE GENOMIC DNA]</scope>
    <source>
        <strain evidence="2 3">RR4-56</strain>
    </source>
</reference>
<dbReference type="KEGG" id="hdh:G5B40_07095"/>
<keyword evidence="2" id="KW-0808">Transferase</keyword>
<dbReference type="SUPFAM" id="SSF53335">
    <property type="entry name" value="S-adenosyl-L-methionine-dependent methyltransferases"/>
    <property type="match status" value="1"/>
</dbReference>
<evidence type="ECO:0000313" key="2">
    <source>
        <dbReference type="EMBL" id="QIE55239.1"/>
    </source>
</evidence>
<name>A0A7L5C054_9RHOB</name>
<evidence type="ECO:0000259" key="1">
    <source>
        <dbReference type="Pfam" id="PF08241"/>
    </source>
</evidence>
<dbReference type="Pfam" id="PF08241">
    <property type="entry name" value="Methyltransf_11"/>
    <property type="match status" value="1"/>
</dbReference>
<dbReference type="InterPro" id="IPR013216">
    <property type="entry name" value="Methyltransf_11"/>
</dbReference>
<dbReference type="PANTHER" id="PTHR43861">
    <property type="entry name" value="TRANS-ACONITATE 2-METHYLTRANSFERASE-RELATED"/>
    <property type="match status" value="1"/>
</dbReference>
<dbReference type="Gene3D" id="3.40.50.150">
    <property type="entry name" value="Vaccinia Virus protein VP39"/>
    <property type="match status" value="1"/>
</dbReference>
<dbReference type="PANTHER" id="PTHR43861:SF1">
    <property type="entry name" value="TRANS-ACONITATE 2-METHYLTRANSFERASE"/>
    <property type="match status" value="1"/>
</dbReference>
<evidence type="ECO:0000313" key="3">
    <source>
        <dbReference type="Proteomes" id="UP000503336"/>
    </source>
</evidence>
<feature type="domain" description="Methyltransferase type 11" evidence="1">
    <location>
        <begin position="41"/>
        <end position="135"/>
    </location>
</feature>
<dbReference type="CDD" id="cd02440">
    <property type="entry name" value="AdoMet_MTases"/>
    <property type="match status" value="1"/>
</dbReference>
<organism evidence="2 3">
    <name type="scientific">Pikeienuella piscinae</name>
    <dbReference type="NCBI Taxonomy" id="2748098"/>
    <lineage>
        <taxon>Bacteria</taxon>
        <taxon>Pseudomonadati</taxon>
        <taxon>Pseudomonadota</taxon>
        <taxon>Alphaproteobacteria</taxon>
        <taxon>Rhodobacterales</taxon>
        <taxon>Paracoccaceae</taxon>
        <taxon>Pikeienuella</taxon>
    </lineage>
</organism>
<keyword evidence="2" id="KW-0489">Methyltransferase</keyword>
<dbReference type="AlphaFoldDB" id="A0A7L5C054"/>
<keyword evidence="3" id="KW-1185">Reference proteome</keyword>
<dbReference type="Proteomes" id="UP000503336">
    <property type="component" value="Chromosome"/>
</dbReference>